<evidence type="ECO:0000313" key="2">
    <source>
        <dbReference type="Proteomes" id="UP001163321"/>
    </source>
</evidence>
<name>A0ACC0WFA1_9STRA</name>
<gene>
    <name evidence="1" type="ORF">PsorP6_017205</name>
</gene>
<comment type="caution">
    <text evidence="1">The sequence shown here is derived from an EMBL/GenBank/DDBJ whole genome shotgun (WGS) entry which is preliminary data.</text>
</comment>
<dbReference type="Proteomes" id="UP001163321">
    <property type="component" value="Chromosome 2"/>
</dbReference>
<keyword evidence="2" id="KW-1185">Reference proteome</keyword>
<dbReference type="EMBL" id="CM047581">
    <property type="protein sequence ID" value="KAI9917052.1"/>
    <property type="molecule type" value="Genomic_DNA"/>
</dbReference>
<proteinExistence type="predicted"/>
<sequence length="669" mass="73391">MTDHESHERSSLLHPGVSLQSGRHSRLSRKSLAFFLLLAVGVACLALTLRRLYGCSIRPSKIPSVPLLLSDEFDAIVVGGGPAGSVLAKLLSDDTWRRVLLIEAGNASQTQLGGKDAIQSRHNTKGLTPFDVPYYWSSVASTPSLHWAYPDVNVAKALGGCGIHNAMLYLRALASDFERWQMEEWTWEMALKHYMAMEDFEGPNSSYHSTHGPLHVTSPTFKTNLSHEFLDACVQLGLPRTNDFNAPGGRYGAGYYHFNARDGVRESAAASYLGPLLDPQTGTSTRRNFHLMLDTIVTRIHINDENVTTGVEIRQGNGTVQHVRLRKQGQVIVTAGAINTPKLLMLSGLGDRPVLEKLGVPVKKHLARVGWNLQDHPVVGMTFKSELPRSIDLNAELTSYFRATSAPSTQNASSYGLFGSAGLSAGAFLIPPGATVPEIQLTLFPRKSEPHMFDSDTLYAATEVVITIALLHPHARSRVELVHDRTRVHDWIPRVVSERPQAAPEHVRAGDVWKISWAIGVVREIAAKLGLFSNLLGPEITPGRDIASRKGRDLCDLASLWGGGVLFCFVLCRVVSHARGLIDLDMWVFQSVFRNSHWVGSASMGKTERDGVVDPHLRVFGITNLRVADASVIPLIPNGNVHTTVVMVATRAAQLVRQEEAADRRQRSS</sequence>
<protein>
    <submittedName>
        <fullName evidence="1">Uncharacterized protein</fullName>
    </submittedName>
</protein>
<reference evidence="1 2" key="1">
    <citation type="journal article" date="2022" name="bioRxiv">
        <title>The genome of the oomycete Peronosclerospora sorghi, a cosmopolitan pathogen of maize and sorghum, is inflated with dispersed pseudogenes.</title>
        <authorList>
            <person name="Fletcher K."/>
            <person name="Martin F."/>
            <person name="Isakeit T."/>
            <person name="Cavanaugh K."/>
            <person name="Magill C."/>
            <person name="Michelmore R."/>
        </authorList>
    </citation>
    <scope>NUCLEOTIDE SEQUENCE [LARGE SCALE GENOMIC DNA]</scope>
    <source>
        <strain evidence="1">P6</strain>
    </source>
</reference>
<accession>A0ACC0WFA1</accession>
<organism evidence="1 2">
    <name type="scientific">Peronosclerospora sorghi</name>
    <dbReference type="NCBI Taxonomy" id="230839"/>
    <lineage>
        <taxon>Eukaryota</taxon>
        <taxon>Sar</taxon>
        <taxon>Stramenopiles</taxon>
        <taxon>Oomycota</taxon>
        <taxon>Peronosporomycetes</taxon>
        <taxon>Peronosporales</taxon>
        <taxon>Peronosporaceae</taxon>
        <taxon>Peronosclerospora</taxon>
    </lineage>
</organism>
<evidence type="ECO:0000313" key="1">
    <source>
        <dbReference type="EMBL" id="KAI9917052.1"/>
    </source>
</evidence>